<proteinExistence type="inferred from homology"/>
<accession>A0A7W6G685</accession>
<evidence type="ECO:0000313" key="5">
    <source>
        <dbReference type="EMBL" id="MBB3955524.1"/>
    </source>
</evidence>
<keyword evidence="1 3" id="KW-0378">Hydrolase</keyword>
<evidence type="ECO:0000256" key="2">
    <source>
        <dbReference type="ARBA" id="ARBA00023295"/>
    </source>
</evidence>
<comment type="similarity">
    <text evidence="3">Belongs to the glycosyl hydrolase 5 (cellulase A) family.</text>
</comment>
<gene>
    <name evidence="5" type="ORF">GGR38_002478</name>
</gene>
<dbReference type="Pfam" id="PF00150">
    <property type="entry name" value="Cellulase"/>
    <property type="match status" value="1"/>
</dbReference>
<dbReference type="EMBL" id="JACIDX010000008">
    <property type="protein sequence ID" value="MBB3955524.1"/>
    <property type="molecule type" value="Genomic_DNA"/>
</dbReference>
<keyword evidence="6" id="KW-1185">Reference proteome</keyword>
<dbReference type="Proteomes" id="UP000548867">
    <property type="component" value="Unassembled WGS sequence"/>
</dbReference>
<dbReference type="InterPro" id="IPR017853">
    <property type="entry name" value="GH"/>
</dbReference>
<dbReference type="SUPFAM" id="SSF51445">
    <property type="entry name" value="(Trans)glycosidases"/>
    <property type="match status" value="1"/>
</dbReference>
<comment type="caution">
    <text evidence="5">The sequence shown here is derived from an EMBL/GenBank/DDBJ whole genome shotgun (WGS) entry which is preliminary data.</text>
</comment>
<evidence type="ECO:0000259" key="4">
    <source>
        <dbReference type="Pfam" id="PF00150"/>
    </source>
</evidence>
<dbReference type="RefSeq" id="WP_183625890.1">
    <property type="nucleotide sequence ID" value="NZ_JACIDX010000008.1"/>
</dbReference>
<dbReference type="AlphaFoldDB" id="A0A7W6G685"/>
<reference evidence="5 6" key="1">
    <citation type="submission" date="2020-08" db="EMBL/GenBank/DDBJ databases">
        <title>Genomic Encyclopedia of Type Strains, Phase IV (KMG-IV): sequencing the most valuable type-strain genomes for metagenomic binning, comparative biology and taxonomic classification.</title>
        <authorList>
            <person name="Goeker M."/>
        </authorList>
    </citation>
    <scope>NUCLEOTIDE SEQUENCE [LARGE SCALE GENOMIC DNA]</scope>
    <source>
        <strain evidence="5 6">DSM 27057</strain>
    </source>
</reference>
<name>A0A7W6G685_9SPHN</name>
<evidence type="ECO:0000256" key="1">
    <source>
        <dbReference type="ARBA" id="ARBA00022801"/>
    </source>
</evidence>
<dbReference type="GO" id="GO:0000272">
    <property type="term" value="P:polysaccharide catabolic process"/>
    <property type="evidence" value="ECO:0007669"/>
    <property type="project" value="InterPro"/>
</dbReference>
<dbReference type="Gene3D" id="3.20.20.80">
    <property type="entry name" value="Glycosidases"/>
    <property type="match status" value="1"/>
</dbReference>
<protein>
    <recommendedName>
        <fullName evidence="4">Glycoside hydrolase family 5 domain-containing protein</fullName>
    </recommendedName>
</protein>
<dbReference type="InterPro" id="IPR001547">
    <property type="entry name" value="Glyco_hydro_5"/>
</dbReference>
<organism evidence="5 6">
    <name type="scientific">Novosphingobium sediminicola</name>
    <dbReference type="NCBI Taxonomy" id="563162"/>
    <lineage>
        <taxon>Bacteria</taxon>
        <taxon>Pseudomonadati</taxon>
        <taxon>Pseudomonadota</taxon>
        <taxon>Alphaproteobacteria</taxon>
        <taxon>Sphingomonadales</taxon>
        <taxon>Sphingomonadaceae</taxon>
        <taxon>Novosphingobium</taxon>
    </lineage>
</organism>
<sequence>MIIADQGSIQARLTRRHMLAAVGAGMASACIRQTARATAQSRFRQLPDRIRGINFENATVQPLGGMIDLIKEWHVNTVRINIKVPRSKSAELCRGGSLLGTALEHDALPLIDPLVEGLDQAGISTILSGDQFEGRCDGPESSLTGDAYADLVTGRTQSLWDKVIRGGHLASRSSIDLLNEPHYAHSMIPGANDAWWKRMAPQLIDDVRRINAAVPIFVMPWPWGFPSGFKGLDRLADDKVIYAFHFYSPHTFTHQGVSKPFDLAQAVTYPGQIAEFANEPLVRWDKNQMYQSIRPALDFRDRHRVRMAVTEFGVTRWSPGADAWLNDAISIFEAEGLDWIFHSYGSWVGWNPSYAPDPKVSAPPYKLDGGYNSASHQVMMQAFRKNFAR</sequence>
<evidence type="ECO:0000313" key="6">
    <source>
        <dbReference type="Proteomes" id="UP000548867"/>
    </source>
</evidence>
<keyword evidence="2 3" id="KW-0326">Glycosidase</keyword>
<dbReference type="GO" id="GO:0004553">
    <property type="term" value="F:hydrolase activity, hydrolyzing O-glycosyl compounds"/>
    <property type="evidence" value="ECO:0007669"/>
    <property type="project" value="InterPro"/>
</dbReference>
<evidence type="ECO:0000256" key="3">
    <source>
        <dbReference type="RuleBase" id="RU361153"/>
    </source>
</evidence>
<feature type="domain" description="Glycoside hydrolase family 5" evidence="4">
    <location>
        <begin position="62"/>
        <end position="345"/>
    </location>
</feature>